<dbReference type="Gene3D" id="3.10.450.430">
    <property type="entry name" value="Protein of unknown function DUF2787"/>
    <property type="match status" value="1"/>
</dbReference>
<evidence type="ECO:0000313" key="1">
    <source>
        <dbReference type="EMBL" id="QVK23068.1"/>
    </source>
</evidence>
<accession>A0ABX8DEP3</accession>
<protein>
    <submittedName>
        <fullName evidence="1">DUF2787 domain-containing protein</fullName>
    </submittedName>
</protein>
<keyword evidence="2" id="KW-1185">Reference proteome</keyword>
<evidence type="ECO:0000313" key="2">
    <source>
        <dbReference type="Proteomes" id="UP000676428"/>
    </source>
</evidence>
<dbReference type="Proteomes" id="UP000676428">
    <property type="component" value="Chromosome"/>
</dbReference>
<dbReference type="RefSeq" id="WP_213681711.1">
    <property type="nucleotide sequence ID" value="NZ_CP074572.1"/>
</dbReference>
<dbReference type="InterPro" id="IPR021248">
    <property type="entry name" value="DUF2787"/>
</dbReference>
<proteinExistence type="predicted"/>
<dbReference type="PANTHER" id="PTHR38978:SF2">
    <property type="entry name" value="DUF2787 DOMAIN-CONTAINING PROTEIN"/>
    <property type="match status" value="1"/>
</dbReference>
<dbReference type="EMBL" id="CP074572">
    <property type="protein sequence ID" value="QVK23068.1"/>
    <property type="molecule type" value="Genomic_DNA"/>
</dbReference>
<organism evidence="1 2">
    <name type="scientific">Shewanella dokdonensis</name>
    <dbReference type="NCBI Taxonomy" id="712036"/>
    <lineage>
        <taxon>Bacteria</taxon>
        <taxon>Pseudomonadati</taxon>
        <taxon>Pseudomonadota</taxon>
        <taxon>Gammaproteobacteria</taxon>
        <taxon>Alteromonadales</taxon>
        <taxon>Shewanellaceae</taxon>
        <taxon>Shewanella</taxon>
    </lineage>
</organism>
<sequence>MTTLPIPVIQIDFLTARKWLPVTLSLSRMLQRLLVEMSGTDSSKAVTLNFKDPNYSSECGGFHPVEIRLERTAANIWQLSYITDFAYFGRHYPELEKEIDFNFSTGIGYQAYVGDHPLNHFSGLYRLWEANFRSYLTDNLYQITIHWD</sequence>
<reference evidence="1 2" key="1">
    <citation type="journal article" date="2012" name="Int. J. Syst. Evol. Microbiol.">
        <title>Shewanella dokdonensis sp. nov., isolated from seawater.</title>
        <authorList>
            <person name="Sung H.R."/>
            <person name="Yoon J.H."/>
            <person name="Ghim S.Y."/>
        </authorList>
    </citation>
    <scope>NUCLEOTIDE SEQUENCE [LARGE SCALE GENOMIC DNA]</scope>
    <source>
        <strain evidence="1 2">DSM 23626</strain>
    </source>
</reference>
<name>A0ABX8DEP3_9GAMM</name>
<gene>
    <name evidence="1" type="ORF">KHX94_18525</name>
</gene>
<dbReference type="Pfam" id="PF10980">
    <property type="entry name" value="DUF2787"/>
    <property type="match status" value="1"/>
</dbReference>
<dbReference type="PANTHER" id="PTHR38978">
    <property type="entry name" value="DUF2787 DOMAIN-CONTAINING PROTEIN"/>
    <property type="match status" value="1"/>
</dbReference>